<evidence type="ECO:0000259" key="2">
    <source>
        <dbReference type="PROSITE" id="PS50048"/>
    </source>
</evidence>
<dbReference type="OrthoDB" id="10265322at2759"/>
<reference evidence="3 4" key="1">
    <citation type="submission" date="2018-08" db="EMBL/GenBank/DDBJ databases">
        <title>Draft genome of the lignicolous fungus Coniochaeta pulveracea.</title>
        <authorList>
            <person name="Borstlap C.J."/>
            <person name="De Witt R.N."/>
            <person name="Botha A."/>
            <person name="Volschenk H."/>
        </authorList>
    </citation>
    <scope>NUCLEOTIDE SEQUENCE [LARGE SCALE GENOMIC DNA]</scope>
    <source>
        <strain evidence="3 4">CAB683</strain>
    </source>
</reference>
<dbReference type="EMBL" id="QVQW01000003">
    <property type="protein sequence ID" value="RKU48818.1"/>
    <property type="molecule type" value="Genomic_DNA"/>
</dbReference>
<dbReference type="STRING" id="177199.A0A420YLS0"/>
<dbReference type="Gene3D" id="4.10.240.10">
    <property type="entry name" value="Zn(2)-C6 fungal-type DNA-binding domain"/>
    <property type="match status" value="1"/>
</dbReference>
<dbReference type="SUPFAM" id="SSF57701">
    <property type="entry name" value="Zn2/Cys6 DNA-binding domain"/>
    <property type="match status" value="1"/>
</dbReference>
<accession>A0A420YLS0</accession>
<evidence type="ECO:0000313" key="4">
    <source>
        <dbReference type="Proteomes" id="UP000275385"/>
    </source>
</evidence>
<dbReference type="PROSITE" id="PS50048">
    <property type="entry name" value="ZN2_CY6_FUNGAL_2"/>
    <property type="match status" value="1"/>
</dbReference>
<evidence type="ECO:0000256" key="1">
    <source>
        <dbReference type="ARBA" id="ARBA00023242"/>
    </source>
</evidence>
<dbReference type="CDD" id="cd00067">
    <property type="entry name" value="GAL4"/>
    <property type="match status" value="1"/>
</dbReference>
<dbReference type="Proteomes" id="UP000275385">
    <property type="component" value="Unassembled WGS sequence"/>
</dbReference>
<dbReference type="InterPro" id="IPR053157">
    <property type="entry name" value="Sterol_Uptake_Regulator"/>
</dbReference>
<dbReference type="AlphaFoldDB" id="A0A420YLS0"/>
<proteinExistence type="predicted"/>
<feature type="domain" description="Zn(2)-C6 fungal-type" evidence="2">
    <location>
        <begin position="15"/>
        <end position="45"/>
    </location>
</feature>
<name>A0A420YLS0_9PEZI</name>
<dbReference type="GO" id="GO:0001228">
    <property type="term" value="F:DNA-binding transcription activator activity, RNA polymerase II-specific"/>
    <property type="evidence" value="ECO:0007669"/>
    <property type="project" value="TreeGrafter"/>
</dbReference>
<dbReference type="InterPro" id="IPR036864">
    <property type="entry name" value="Zn2-C6_fun-type_DNA-bd_sf"/>
</dbReference>
<protein>
    <recommendedName>
        <fullName evidence="2">Zn(2)-C6 fungal-type domain-containing protein</fullName>
    </recommendedName>
</protein>
<keyword evidence="4" id="KW-1185">Reference proteome</keyword>
<dbReference type="InterPro" id="IPR001138">
    <property type="entry name" value="Zn2Cys6_DnaBD"/>
</dbReference>
<comment type="caution">
    <text evidence="3">The sequence shown here is derived from an EMBL/GenBank/DDBJ whole genome shotgun (WGS) entry which is preliminary data.</text>
</comment>
<dbReference type="PROSITE" id="PS00463">
    <property type="entry name" value="ZN2_CY6_FUNGAL_1"/>
    <property type="match status" value="1"/>
</dbReference>
<gene>
    <name evidence="3" type="ORF">DL546_006762</name>
</gene>
<dbReference type="GO" id="GO:0008270">
    <property type="term" value="F:zinc ion binding"/>
    <property type="evidence" value="ECO:0007669"/>
    <property type="project" value="InterPro"/>
</dbReference>
<keyword evidence="1" id="KW-0539">Nucleus</keyword>
<dbReference type="SMART" id="SM00066">
    <property type="entry name" value="GAL4"/>
    <property type="match status" value="1"/>
</dbReference>
<dbReference type="PANTHER" id="PTHR47784">
    <property type="entry name" value="STEROL UPTAKE CONTROL PROTEIN 2"/>
    <property type="match status" value="1"/>
</dbReference>
<dbReference type="PANTHER" id="PTHR47784:SF5">
    <property type="entry name" value="STEROL UPTAKE CONTROL PROTEIN 2"/>
    <property type="match status" value="1"/>
</dbReference>
<sequence>MPAAKRRSHQKSRLGCKNCKARKIKCDETRPACLNCKRRLEQCDFVSNPGPEPVLSTSGLNMTDLELLHNYTSMTYLTLSENSMIREFYRTTVVQVGVSCEYIMRTILAVSSLHLAHYRPHMVDHYQSVAIVHHQAASQAAIPLIPNATAENGQLLFLFSVLMTYYALGWPRKSNEALLLGDTGFPEWVYLLRGTKGFIDIVGVPSDGPFAPLFKYAISRFMLRDAPEASDSTAHLPLTELESLISQRSCDNDALRHIYTTSITELKKSFGQAQANTTSSYDMIDAFIWVYMVAEDLLPLLRIPTREPVAIFAFFCVLLRKLDGHWWMHGWPQQLIARAYDLLDEEGRLWIDWAVKEVGWIPPSVIDRM</sequence>
<dbReference type="Pfam" id="PF00172">
    <property type="entry name" value="Zn_clus"/>
    <property type="match status" value="1"/>
</dbReference>
<organism evidence="3 4">
    <name type="scientific">Coniochaeta pulveracea</name>
    <dbReference type="NCBI Taxonomy" id="177199"/>
    <lineage>
        <taxon>Eukaryota</taxon>
        <taxon>Fungi</taxon>
        <taxon>Dikarya</taxon>
        <taxon>Ascomycota</taxon>
        <taxon>Pezizomycotina</taxon>
        <taxon>Sordariomycetes</taxon>
        <taxon>Sordariomycetidae</taxon>
        <taxon>Coniochaetales</taxon>
        <taxon>Coniochaetaceae</taxon>
        <taxon>Coniochaeta</taxon>
    </lineage>
</organism>
<evidence type="ECO:0000313" key="3">
    <source>
        <dbReference type="EMBL" id="RKU48818.1"/>
    </source>
</evidence>